<keyword evidence="2" id="KW-0812">Transmembrane</keyword>
<keyword evidence="2" id="KW-0472">Membrane</keyword>
<feature type="transmembrane region" description="Helical" evidence="2">
    <location>
        <begin position="73"/>
        <end position="97"/>
    </location>
</feature>
<keyword evidence="3" id="KW-0614">Plasmid</keyword>
<dbReference type="KEGG" id="esj:SJ05684_b55630"/>
<dbReference type="Proteomes" id="UP000217211">
    <property type="component" value="Plasmid pSJ05684b"/>
</dbReference>
<keyword evidence="2" id="KW-1133">Transmembrane helix</keyword>
<protein>
    <submittedName>
        <fullName evidence="3">Uncharacterized protein</fullName>
    </submittedName>
</protein>
<reference evidence="3 4" key="1">
    <citation type="submission" date="2017-08" db="EMBL/GenBank/DDBJ databases">
        <title>Multipartite genome sequences of Sinorhizobium species nodulating soybeans.</title>
        <authorList>
            <person name="Tian C.F."/>
        </authorList>
    </citation>
    <scope>NUCLEOTIDE SEQUENCE [LARGE SCALE GENOMIC DNA]</scope>
    <source>
        <strain evidence="3 4">CCBAU 05684</strain>
        <plasmid evidence="4">psj05684b</plasmid>
    </source>
</reference>
<feature type="transmembrane region" description="Helical" evidence="2">
    <location>
        <begin position="140"/>
        <end position="157"/>
    </location>
</feature>
<keyword evidence="4" id="KW-1185">Reference proteome</keyword>
<name>A0A249PLF1_9HYPH</name>
<evidence type="ECO:0000313" key="4">
    <source>
        <dbReference type="Proteomes" id="UP000217211"/>
    </source>
</evidence>
<evidence type="ECO:0000256" key="2">
    <source>
        <dbReference type="SAM" id="Phobius"/>
    </source>
</evidence>
<organism evidence="3 4">
    <name type="scientific">Sinorhizobium sojae CCBAU 05684</name>
    <dbReference type="NCBI Taxonomy" id="716928"/>
    <lineage>
        <taxon>Bacteria</taxon>
        <taxon>Pseudomonadati</taxon>
        <taxon>Pseudomonadota</taxon>
        <taxon>Alphaproteobacteria</taxon>
        <taxon>Hyphomicrobiales</taxon>
        <taxon>Rhizobiaceae</taxon>
        <taxon>Sinorhizobium/Ensifer group</taxon>
        <taxon>Sinorhizobium</taxon>
    </lineage>
</organism>
<dbReference type="EMBL" id="CP023068">
    <property type="protein sequence ID" value="ASY66545.1"/>
    <property type="molecule type" value="Genomic_DNA"/>
</dbReference>
<sequence length="382" mass="41801">MQSWIIMRLSKGSSGMSDQDDPDATKPVPGPPVEPLKDGPLPESPEQKLSGSGSKPKQKAERRSAPRNTVSRYIPVYILALITLLIAVILATLPAFFDWARFLYDSQPYVQTLFILLSLSVALVTFGVVGDSTGSVTTTWFQLGGSVAGAFIFYWTLSDALNPYQNKLLVINPADAPQPAPQEFDLIVGIKEINQNVPTNQRQARVLIPKSAELFTVRIPSTDGRTWRIASVTPDECYSNGYFVASCESSFGDVQINVVGEKCVSSLSMSIGFQRQTTLRSMIGEFVKAARGPVLRLPLEAHYETSVGDSEILPAGFENSLINVEGYPDGNVDFCFHLASIEGVYNEQNTQRIELYADCRNVYAVPAAAYPQRSAQDICAGR</sequence>
<feature type="region of interest" description="Disordered" evidence="1">
    <location>
        <begin position="9"/>
        <end position="66"/>
    </location>
</feature>
<gene>
    <name evidence="3" type="ORF">SJ05684_b55630</name>
</gene>
<accession>A0A249PLF1</accession>
<evidence type="ECO:0000256" key="1">
    <source>
        <dbReference type="SAM" id="MobiDB-lite"/>
    </source>
</evidence>
<geneLocation type="plasmid" evidence="4">
    <name>psj05684b</name>
</geneLocation>
<feature type="transmembrane region" description="Helical" evidence="2">
    <location>
        <begin position="109"/>
        <end position="128"/>
    </location>
</feature>
<evidence type="ECO:0000313" key="3">
    <source>
        <dbReference type="EMBL" id="ASY66545.1"/>
    </source>
</evidence>
<proteinExistence type="predicted"/>
<dbReference type="AlphaFoldDB" id="A0A249PLF1"/>